<dbReference type="AlphaFoldDB" id="A0AAE3G5P1"/>
<evidence type="ECO:0000313" key="3">
    <source>
        <dbReference type="EMBL" id="MCP1676260.1"/>
    </source>
</evidence>
<proteinExistence type="predicted"/>
<dbReference type="InterPro" id="IPR029058">
    <property type="entry name" value="AB_hydrolase_fold"/>
</dbReference>
<dbReference type="Gene3D" id="3.40.50.1820">
    <property type="entry name" value="alpha/beta hydrolase"/>
    <property type="match status" value="1"/>
</dbReference>
<keyword evidence="4" id="KW-1185">Reference proteome</keyword>
<organism evidence="3 4">
    <name type="scientific">Natronocella acetinitrilica</name>
    <dbReference type="NCBI Taxonomy" id="414046"/>
    <lineage>
        <taxon>Bacteria</taxon>
        <taxon>Pseudomonadati</taxon>
        <taxon>Pseudomonadota</taxon>
        <taxon>Gammaproteobacteria</taxon>
        <taxon>Chromatiales</taxon>
        <taxon>Ectothiorhodospiraceae</taxon>
        <taxon>Natronocella</taxon>
    </lineage>
</organism>
<dbReference type="EMBL" id="JALJXV010000008">
    <property type="protein sequence ID" value="MCP1676260.1"/>
    <property type="molecule type" value="Genomic_DNA"/>
</dbReference>
<protein>
    <submittedName>
        <fullName evidence="3">Pimeloyl-ACP methyl ester carboxylesterase</fullName>
    </submittedName>
</protein>
<gene>
    <name evidence="3" type="ORF">J2T57_003419</name>
</gene>
<dbReference type="Proteomes" id="UP001205843">
    <property type="component" value="Unassembled WGS sequence"/>
</dbReference>
<sequence>MWRFVTLIAVIALALSAIPGLAADNEAQGWQVNAEELAFDADEAHPSTRRLWGEHEGAGYRIEVPPDWNGTLVLYARPLRASDRADLSVINPPLRGALLDQGIAWAASSFHANGYHVTAGVEDTRALLDVFSQRIRAPETALVIGHDLGGQVTIASMEQYPEDYSGGLAFCAPMDGRDHLNYLLDINLIAHALTDTETRFPEPALQSAGMDEVVQRLGPGFPTTLHPAGDDFRAALRALSGGNTPLFDAAFDAWGLRVLELGAVDGALGGLLPGNLYSNAERHYQVDGGAAEQRLNETILRVPPDPVLERAGIRPLPELQGTLGAPLLLVSALGDLYAPPSLHQQYAQRVDTAGQSALLANWFVRDVGHCTFSDAETGAALDALLAWVEDGNRPQSVDLTDPGALEQDDVGCDVTNPPRAGLPACED</sequence>
<feature type="chain" id="PRO_5042289297" evidence="2">
    <location>
        <begin position="23"/>
        <end position="427"/>
    </location>
</feature>
<feature type="signal peptide" evidence="2">
    <location>
        <begin position="1"/>
        <end position="22"/>
    </location>
</feature>
<evidence type="ECO:0000256" key="1">
    <source>
        <dbReference type="SAM" id="MobiDB-lite"/>
    </source>
</evidence>
<reference evidence="3" key="1">
    <citation type="submission" date="2022-03" db="EMBL/GenBank/DDBJ databases">
        <title>Genomic Encyclopedia of Type Strains, Phase III (KMG-III): the genomes of soil and plant-associated and newly described type strains.</title>
        <authorList>
            <person name="Whitman W."/>
        </authorList>
    </citation>
    <scope>NUCLEOTIDE SEQUENCE</scope>
    <source>
        <strain evidence="3">ANL 6-2</strain>
    </source>
</reference>
<feature type="region of interest" description="Disordered" evidence="1">
    <location>
        <begin position="404"/>
        <end position="427"/>
    </location>
</feature>
<evidence type="ECO:0000313" key="4">
    <source>
        <dbReference type="Proteomes" id="UP001205843"/>
    </source>
</evidence>
<keyword evidence="2" id="KW-0732">Signal</keyword>
<name>A0AAE3G5P1_9GAMM</name>
<dbReference type="SUPFAM" id="SSF53474">
    <property type="entry name" value="alpha/beta-Hydrolases"/>
    <property type="match status" value="1"/>
</dbReference>
<evidence type="ECO:0000256" key="2">
    <source>
        <dbReference type="SAM" id="SignalP"/>
    </source>
</evidence>
<comment type="caution">
    <text evidence="3">The sequence shown here is derived from an EMBL/GenBank/DDBJ whole genome shotgun (WGS) entry which is preliminary data.</text>
</comment>
<accession>A0AAE3G5P1</accession>